<name>A0A9X2A744_9FLAO</name>
<comment type="caution">
    <text evidence="1">The sequence shown here is derived from an EMBL/GenBank/DDBJ whole genome shotgun (WGS) entry which is preliminary data.</text>
</comment>
<protein>
    <recommendedName>
        <fullName evidence="3">RHS repeat protein</fullName>
    </recommendedName>
</protein>
<evidence type="ECO:0000313" key="2">
    <source>
        <dbReference type="Proteomes" id="UP001139344"/>
    </source>
</evidence>
<evidence type="ECO:0008006" key="3">
    <source>
        <dbReference type="Google" id="ProtNLM"/>
    </source>
</evidence>
<keyword evidence="2" id="KW-1185">Reference proteome</keyword>
<reference evidence="1" key="1">
    <citation type="submission" date="2021-12" db="EMBL/GenBank/DDBJ databases">
        <title>Description of Gramella crocea sp. nov., a new bacterium isolated from activated sludge.</title>
        <authorList>
            <person name="Zhang X."/>
        </authorList>
    </citation>
    <scope>NUCLEOTIDE SEQUENCE</scope>
    <source>
        <strain evidence="1">YB25</strain>
    </source>
</reference>
<dbReference type="EMBL" id="JAJSON010000015">
    <property type="protein sequence ID" value="MCG9971162.1"/>
    <property type="molecule type" value="Genomic_DNA"/>
</dbReference>
<sequence>MQKFKKIKLIEFEEIEDLNDFSPLVPKNINLLSFNERGKEIQNDSLNKDGSVAYSWFTIYDENGLQLERYNNSHSRYQLNYDENNNLISEIFLSDGSEQFRKEFNYDIENRLLSEYYKNGSAFTKTLYEYDSQGNLRQKLLKPYNGICTTESHFKNGLLTRINHYDQDYGKSTGSTSYEYDDFGNTIEIRKFFSPSEMTHIEIYEYKYDHNNNWTQRIHIKNSGWKIVTKREIEYFQ</sequence>
<organism evidence="1 2">
    <name type="scientific">Christiangramia crocea</name>
    <dbReference type="NCBI Taxonomy" id="2904124"/>
    <lineage>
        <taxon>Bacteria</taxon>
        <taxon>Pseudomonadati</taxon>
        <taxon>Bacteroidota</taxon>
        <taxon>Flavobacteriia</taxon>
        <taxon>Flavobacteriales</taxon>
        <taxon>Flavobacteriaceae</taxon>
        <taxon>Christiangramia</taxon>
    </lineage>
</organism>
<accession>A0A9X2A744</accession>
<dbReference type="Gene3D" id="2.180.10.10">
    <property type="entry name" value="RHS repeat-associated core"/>
    <property type="match status" value="1"/>
</dbReference>
<gene>
    <name evidence="1" type="ORF">LU635_05885</name>
</gene>
<dbReference type="RefSeq" id="WP_240097179.1">
    <property type="nucleotide sequence ID" value="NZ_JAJSON010000015.1"/>
</dbReference>
<dbReference type="AlphaFoldDB" id="A0A9X2A744"/>
<evidence type="ECO:0000313" key="1">
    <source>
        <dbReference type="EMBL" id="MCG9971162.1"/>
    </source>
</evidence>
<proteinExistence type="predicted"/>
<dbReference type="Proteomes" id="UP001139344">
    <property type="component" value="Unassembled WGS sequence"/>
</dbReference>